<dbReference type="Pfam" id="PF19741">
    <property type="entry name" value="DUF6230"/>
    <property type="match status" value="1"/>
</dbReference>
<accession>A0A7X0BVJ9</accession>
<reference evidence="2 3" key="1">
    <citation type="submission" date="2020-08" db="EMBL/GenBank/DDBJ databases">
        <title>Sequencing the genomes of 1000 actinobacteria strains.</title>
        <authorList>
            <person name="Klenk H.-P."/>
        </authorList>
    </citation>
    <scope>NUCLEOTIDE SEQUENCE [LARGE SCALE GENOMIC DNA]</scope>
    <source>
        <strain evidence="2 3">DSM 45913</strain>
    </source>
</reference>
<organism evidence="2 3">
    <name type="scientific">Nonomuraea muscovyensis</name>
    <dbReference type="NCBI Taxonomy" id="1124761"/>
    <lineage>
        <taxon>Bacteria</taxon>
        <taxon>Bacillati</taxon>
        <taxon>Actinomycetota</taxon>
        <taxon>Actinomycetes</taxon>
        <taxon>Streptosporangiales</taxon>
        <taxon>Streptosporangiaceae</taxon>
        <taxon>Nonomuraea</taxon>
    </lineage>
</organism>
<protein>
    <recommendedName>
        <fullName evidence="4">Cholesterol esterase</fullName>
    </recommendedName>
</protein>
<dbReference type="RefSeq" id="WP_185081779.1">
    <property type="nucleotide sequence ID" value="NZ_JACHJB010000001.1"/>
</dbReference>
<gene>
    <name evidence="2" type="ORF">FHU36_000031</name>
</gene>
<keyword evidence="1" id="KW-0812">Transmembrane</keyword>
<keyword evidence="1" id="KW-0472">Membrane</keyword>
<name>A0A7X0BVJ9_9ACTN</name>
<evidence type="ECO:0000256" key="1">
    <source>
        <dbReference type="SAM" id="Phobius"/>
    </source>
</evidence>
<evidence type="ECO:0000313" key="2">
    <source>
        <dbReference type="EMBL" id="MBB6343522.1"/>
    </source>
</evidence>
<dbReference type="EMBL" id="JACHJB010000001">
    <property type="protein sequence ID" value="MBB6343522.1"/>
    <property type="molecule type" value="Genomic_DNA"/>
</dbReference>
<evidence type="ECO:0000313" key="3">
    <source>
        <dbReference type="Proteomes" id="UP000583800"/>
    </source>
</evidence>
<dbReference type="Proteomes" id="UP000583800">
    <property type="component" value="Unassembled WGS sequence"/>
</dbReference>
<keyword evidence="1" id="KW-1133">Transmembrane helix</keyword>
<sequence length="198" mass="20582">MAEQGRVRWKRFALIFAPVAAMTSLLIGATVQGVIGATFVVSGDTFKLFTGELRGQGFALAGGVVRTKQGQVIPVVVTGVRRAVATDLCQSVLMKTPLGAVTVRITGGQGGNEVTVEDMVIDVAAARSAASLRDIELGRDASTLDEVPGVRGPAGTFGGQGRALTLRNVRLSAWAVTAATFSLPDLGVKVMPGEHECF</sequence>
<feature type="transmembrane region" description="Helical" evidence="1">
    <location>
        <begin position="12"/>
        <end position="35"/>
    </location>
</feature>
<proteinExistence type="predicted"/>
<evidence type="ECO:0008006" key="4">
    <source>
        <dbReference type="Google" id="ProtNLM"/>
    </source>
</evidence>
<dbReference type="InterPro" id="IPR046198">
    <property type="entry name" value="DUF6230"/>
</dbReference>
<comment type="caution">
    <text evidence="2">The sequence shown here is derived from an EMBL/GenBank/DDBJ whole genome shotgun (WGS) entry which is preliminary data.</text>
</comment>
<dbReference type="AlphaFoldDB" id="A0A7X0BVJ9"/>
<keyword evidence="3" id="KW-1185">Reference proteome</keyword>